<dbReference type="Gene3D" id="6.20.20.10">
    <property type="match status" value="1"/>
</dbReference>
<gene>
    <name evidence="2" type="ORF">LAFE_0E14070G</name>
</gene>
<dbReference type="GO" id="GO:0005737">
    <property type="term" value="C:cytoplasm"/>
    <property type="evidence" value="ECO:0007669"/>
    <property type="project" value="TreeGrafter"/>
</dbReference>
<dbReference type="STRING" id="4955.A0A1G4MEC5"/>
<dbReference type="OrthoDB" id="2405700at2759"/>
<evidence type="ECO:0000313" key="2">
    <source>
        <dbReference type="EMBL" id="SCW02095.1"/>
    </source>
</evidence>
<evidence type="ECO:0000256" key="1">
    <source>
        <dbReference type="SAM" id="MobiDB-lite"/>
    </source>
</evidence>
<dbReference type="OMA" id="GMVHFLF"/>
<sequence length="217" mass="23183">MARDDEELPPSYEDVIREDLKGSQGAGSGGSVPQMPPRPSSGAPPPRPARPSRPSAGNSAQSSASSRPPMSPRPSAPTPGGSASTPQSRLPWVYPKGYYCSKCGNTGYKIKNGRSCKRCWRKFAPITPAQNVEVVYQDAHQPWLPGAPYQAYSPYGTPLAPPMAAPIRPGAAPMMLRPGDPRIGGVVCGECRGRGMIRFFLDDKICPLCHGVGRIRV</sequence>
<feature type="region of interest" description="Disordered" evidence="1">
    <location>
        <begin position="1"/>
        <end position="88"/>
    </location>
</feature>
<evidence type="ECO:0000313" key="3">
    <source>
        <dbReference type="Proteomes" id="UP000190831"/>
    </source>
</evidence>
<proteinExistence type="predicted"/>
<dbReference type="PANTHER" id="PTHR28031">
    <property type="entry name" value="PROLINE-RICH PROTEIN HUA1"/>
    <property type="match status" value="1"/>
</dbReference>
<feature type="compositionally biased region" description="Pro residues" evidence="1">
    <location>
        <begin position="34"/>
        <end position="51"/>
    </location>
</feature>
<accession>A0A1G4MEC5</accession>
<keyword evidence="3" id="KW-1185">Reference proteome</keyword>
<organism evidence="2 3">
    <name type="scientific">Lachancea fermentati</name>
    <name type="common">Zygosaccharomyces fermentati</name>
    <dbReference type="NCBI Taxonomy" id="4955"/>
    <lineage>
        <taxon>Eukaryota</taxon>
        <taxon>Fungi</taxon>
        <taxon>Dikarya</taxon>
        <taxon>Ascomycota</taxon>
        <taxon>Saccharomycotina</taxon>
        <taxon>Saccharomycetes</taxon>
        <taxon>Saccharomycetales</taxon>
        <taxon>Saccharomycetaceae</taxon>
        <taxon>Lachancea</taxon>
    </lineage>
</organism>
<dbReference type="PANTHER" id="PTHR28031:SF1">
    <property type="entry name" value="PROLINE-RICH PROTEIN HUA1"/>
    <property type="match status" value="1"/>
</dbReference>
<dbReference type="EMBL" id="LT598488">
    <property type="protein sequence ID" value="SCW02095.1"/>
    <property type="molecule type" value="Genomic_DNA"/>
</dbReference>
<dbReference type="InterPro" id="IPR038910">
    <property type="entry name" value="Hua1-like"/>
</dbReference>
<reference evidence="3" key="1">
    <citation type="submission" date="2016-03" db="EMBL/GenBank/DDBJ databases">
        <authorList>
            <person name="Devillers H."/>
        </authorList>
    </citation>
    <scope>NUCLEOTIDE SEQUENCE [LARGE SCALE GENOMIC DNA]</scope>
</reference>
<name>A0A1G4MEC5_LACFM</name>
<protein>
    <submittedName>
        <fullName evidence="2">LAFE_0E14070g1_1</fullName>
    </submittedName>
</protein>
<feature type="compositionally biased region" description="Low complexity" evidence="1">
    <location>
        <begin position="52"/>
        <end position="68"/>
    </location>
</feature>
<dbReference type="Proteomes" id="UP000190831">
    <property type="component" value="Chromosome E"/>
</dbReference>
<dbReference type="AlphaFoldDB" id="A0A1G4MEC5"/>